<organism evidence="1 2">
    <name type="scientific">Dryococelus australis</name>
    <dbReference type="NCBI Taxonomy" id="614101"/>
    <lineage>
        <taxon>Eukaryota</taxon>
        <taxon>Metazoa</taxon>
        <taxon>Ecdysozoa</taxon>
        <taxon>Arthropoda</taxon>
        <taxon>Hexapoda</taxon>
        <taxon>Insecta</taxon>
        <taxon>Pterygota</taxon>
        <taxon>Neoptera</taxon>
        <taxon>Polyneoptera</taxon>
        <taxon>Phasmatodea</taxon>
        <taxon>Verophasmatodea</taxon>
        <taxon>Anareolatae</taxon>
        <taxon>Phasmatidae</taxon>
        <taxon>Eurycanthinae</taxon>
        <taxon>Dryococelus</taxon>
    </lineage>
</organism>
<gene>
    <name evidence="1" type="ORF">PR048_004198</name>
</gene>
<keyword evidence="2" id="KW-1185">Reference proteome</keyword>
<accession>A0ABQ9I5U9</accession>
<dbReference type="Proteomes" id="UP001159363">
    <property type="component" value="Chromosome 2"/>
</dbReference>
<proteinExistence type="predicted"/>
<name>A0ABQ9I5U9_9NEOP</name>
<evidence type="ECO:0000313" key="2">
    <source>
        <dbReference type="Proteomes" id="UP001159363"/>
    </source>
</evidence>
<reference evidence="1 2" key="1">
    <citation type="submission" date="2023-02" db="EMBL/GenBank/DDBJ databases">
        <title>LHISI_Scaffold_Assembly.</title>
        <authorList>
            <person name="Stuart O.P."/>
            <person name="Cleave R."/>
            <person name="Magrath M.J.L."/>
            <person name="Mikheyev A.S."/>
        </authorList>
    </citation>
    <scope>NUCLEOTIDE SEQUENCE [LARGE SCALE GENOMIC DNA]</scope>
    <source>
        <strain evidence="1">Daus_M_001</strain>
        <tissue evidence="1">Leg muscle</tissue>
    </source>
</reference>
<comment type="caution">
    <text evidence="1">The sequence shown here is derived from an EMBL/GenBank/DDBJ whole genome shotgun (WGS) entry which is preliminary data.</text>
</comment>
<sequence length="81" mass="9178">MEKITGISKELQDITVLFMHPHGPAKGFQWSEEPGKNKDECRVPLGKVLLTVRNLTPLGPSARLHAFDKAELIKIHQIYCR</sequence>
<protein>
    <submittedName>
        <fullName evidence="1">Uncharacterized protein</fullName>
    </submittedName>
</protein>
<evidence type="ECO:0000313" key="1">
    <source>
        <dbReference type="EMBL" id="KAJ8891670.1"/>
    </source>
</evidence>
<dbReference type="EMBL" id="JARBHB010000002">
    <property type="protein sequence ID" value="KAJ8891670.1"/>
    <property type="molecule type" value="Genomic_DNA"/>
</dbReference>